<sequence>MRLIVNGLLGILLGLVAAGGVLAAEDSPKVVVLAFELNDLTGLPNAPEELQRIELLSTTFKQELKAQGVNMVPEGERVRAEIERNSPTYLYDNVETAIELNKETGADYLIIGVALKPTYLFVYPRIIMVDVGKRAVVMSRYMQLESSWSDQQTTIRTAEKLAQLVKARLDKLGAAAP</sequence>
<protein>
    <submittedName>
        <fullName evidence="1">Uncharacterized protein</fullName>
    </submittedName>
</protein>
<keyword evidence="2" id="KW-1185">Reference proteome</keyword>
<name>Q1H4F0_METFK</name>
<dbReference type="KEGG" id="mfa:Mfla_0366"/>
<dbReference type="eggNOG" id="ENOG5030IJ5">
    <property type="taxonomic scope" value="Bacteria"/>
</dbReference>
<dbReference type="HOGENOM" id="CLU_1530803_0_0_4"/>
<dbReference type="EMBL" id="CP000284">
    <property type="protein sequence ID" value="ABE48637.1"/>
    <property type="molecule type" value="Genomic_DNA"/>
</dbReference>
<evidence type="ECO:0000313" key="1">
    <source>
        <dbReference type="EMBL" id="ABE48637.1"/>
    </source>
</evidence>
<dbReference type="Proteomes" id="UP000002440">
    <property type="component" value="Chromosome"/>
</dbReference>
<dbReference type="InterPro" id="IPR021698">
    <property type="entry name" value="DUF3280"/>
</dbReference>
<dbReference type="STRING" id="265072.Mfla_0366"/>
<gene>
    <name evidence="1" type="ordered locus">Mfla_0366</name>
</gene>
<dbReference type="AlphaFoldDB" id="Q1H4F0"/>
<organism evidence="1 2">
    <name type="scientific">Methylobacillus flagellatus (strain ATCC 51484 / DSM 6875 / VKM B-1610 / KT)</name>
    <dbReference type="NCBI Taxonomy" id="265072"/>
    <lineage>
        <taxon>Bacteria</taxon>
        <taxon>Pseudomonadati</taxon>
        <taxon>Pseudomonadota</taxon>
        <taxon>Betaproteobacteria</taxon>
        <taxon>Nitrosomonadales</taxon>
        <taxon>Methylophilaceae</taxon>
        <taxon>Methylobacillus</taxon>
    </lineage>
</organism>
<evidence type="ECO:0000313" key="2">
    <source>
        <dbReference type="Proteomes" id="UP000002440"/>
    </source>
</evidence>
<dbReference type="RefSeq" id="WP_011478734.1">
    <property type="nucleotide sequence ID" value="NC_007947.1"/>
</dbReference>
<reference evidence="1 2" key="1">
    <citation type="submission" date="2006-03" db="EMBL/GenBank/DDBJ databases">
        <title>Complete sequence of Methylobacillus flagellatus KT.</title>
        <authorList>
            <consortium name="US DOE Joint Genome Institute"/>
            <person name="Copeland A."/>
            <person name="Lucas S."/>
            <person name="Lapidus A."/>
            <person name="Barry K."/>
            <person name="Detter J.C."/>
            <person name="Glavina del Rio T."/>
            <person name="Hammon N."/>
            <person name="Israni S."/>
            <person name="Dalin E."/>
            <person name="Tice H."/>
            <person name="Pitluck S."/>
            <person name="Brettin T."/>
            <person name="Bruce D."/>
            <person name="Han C."/>
            <person name="Tapia R."/>
            <person name="Saunders E."/>
            <person name="Gilna P."/>
            <person name="Schmutz J."/>
            <person name="Larimer F."/>
            <person name="Land M."/>
            <person name="Kyrpides N."/>
            <person name="Anderson I."/>
            <person name="Richardson P."/>
        </authorList>
    </citation>
    <scope>NUCLEOTIDE SEQUENCE [LARGE SCALE GENOMIC DNA]</scope>
    <source>
        <strain evidence="2">KT / ATCC 51484 / DSM 6875</strain>
    </source>
</reference>
<dbReference type="Pfam" id="PF11684">
    <property type="entry name" value="DUF3280"/>
    <property type="match status" value="1"/>
</dbReference>
<accession>Q1H4F0</accession>
<dbReference type="OrthoDB" id="5567749at2"/>
<proteinExistence type="predicted"/>